<dbReference type="PANTHER" id="PTHR46128:SF178">
    <property type="entry name" value="UBA DOMAIN-CONTAINING PROTEIN"/>
    <property type="match status" value="1"/>
</dbReference>
<dbReference type="PANTHER" id="PTHR46128">
    <property type="entry name" value="MITOCHONDRIAL GROUP I INTRON SPLICING FACTOR CCM1"/>
    <property type="match status" value="1"/>
</dbReference>
<evidence type="ECO:0000313" key="4">
    <source>
        <dbReference type="EMBL" id="RHN79322.1"/>
    </source>
</evidence>
<keyword evidence="2" id="KW-0677">Repeat</keyword>
<dbReference type="NCBIfam" id="TIGR00756">
    <property type="entry name" value="PPR"/>
    <property type="match status" value="3"/>
</dbReference>
<dbReference type="Proteomes" id="UP000265566">
    <property type="component" value="Chromosome 1"/>
</dbReference>
<dbReference type="Gene3D" id="1.25.40.10">
    <property type="entry name" value="Tetratricopeptide repeat domain"/>
    <property type="match status" value="2"/>
</dbReference>
<comment type="caution">
    <text evidence="4">The sequence shown here is derived from an EMBL/GenBank/DDBJ whole genome shotgun (WGS) entry which is preliminary data.</text>
</comment>
<feature type="repeat" description="PPR" evidence="3">
    <location>
        <begin position="264"/>
        <end position="298"/>
    </location>
</feature>
<proteinExistence type="inferred from homology"/>
<dbReference type="EMBL" id="PSQE01000001">
    <property type="protein sequence ID" value="RHN79322.1"/>
    <property type="molecule type" value="Genomic_DNA"/>
</dbReference>
<dbReference type="Gramene" id="rna3099">
    <property type="protein sequence ID" value="RHN79322.1"/>
    <property type="gene ID" value="gene3099"/>
</dbReference>
<evidence type="ECO:0000256" key="2">
    <source>
        <dbReference type="ARBA" id="ARBA00022737"/>
    </source>
</evidence>
<feature type="repeat" description="PPR" evidence="3">
    <location>
        <begin position="229"/>
        <end position="263"/>
    </location>
</feature>
<dbReference type="InterPro" id="IPR050872">
    <property type="entry name" value="PPR_P_subfamily"/>
</dbReference>
<evidence type="ECO:0000256" key="1">
    <source>
        <dbReference type="ARBA" id="ARBA00007626"/>
    </source>
</evidence>
<dbReference type="InterPro" id="IPR011990">
    <property type="entry name" value="TPR-like_helical_dom_sf"/>
</dbReference>
<evidence type="ECO:0000256" key="3">
    <source>
        <dbReference type="PROSITE-ProRule" id="PRU00708"/>
    </source>
</evidence>
<dbReference type="PROSITE" id="PS51375">
    <property type="entry name" value="PPR"/>
    <property type="match status" value="3"/>
</dbReference>
<dbReference type="InterPro" id="IPR002885">
    <property type="entry name" value="PPR_rpt"/>
</dbReference>
<sequence length="324" mass="36757">MTIMGSCFRPKIATAKRFSRFRSTLPLPLPCSKPNNIQKPIFFNYHNAIAAFEGMLIEDPTPPTHEFNHLLSSIAKTFPKTNGVVVDSYTEMLKMGISLDLVSYNILMKCYADAKLLGSPCLFLGKLLRLLDLVKGLCDQGNVQSALMYVKGSFCPHISMLNPIFDALCKNPDTFHQACKLFADFFHIVDLHGDIFTYNALIRGYCVTNQFPKAFSLYKKVLLKEIQPNLYTFGILLDCLCKQGLLNESKILINVMLKRGLQLDLVCYTSLVSGYFVLNDSQNAIKLFHSLPKRGINRDTQIYNTVIFGLCRMKLIKQQDFYKI</sequence>
<organism evidence="4">
    <name type="scientific">Medicago truncatula</name>
    <name type="common">Barrel medic</name>
    <name type="synonym">Medicago tribuloides</name>
    <dbReference type="NCBI Taxonomy" id="3880"/>
    <lineage>
        <taxon>Eukaryota</taxon>
        <taxon>Viridiplantae</taxon>
        <taxon>Streptophyta</taxon>
        <taxon>Embryophyta</taxon>
        <taxon>Tracheophyta</taxon>
        <taxon>Spermatophyta</taxon>
        <taxon>Magnoliopsida</taxon>
        <taxon>eudicotyledons</taxon>
        <taxon>Gunneridae</taxon>
        <taxon>Pentapetalae</taxon>
        <taxon>rosids</taxon>
        <taxon>fabids</taxon>
        <taxon>Fabales</taxon>
        <taxon>Fabaceae</taxon>
        <taxon>Papilionoideae</taxon>
        <taxon>50 kb inversion clade</taxon>
        <taxon>NPAAA clade</taxon>
        <taxon>Hologalegina</taxon>
        <taxon>IRL clade</taxon>
        <taxon>Trifolieae</taxon>
        <taxon>Medicago</taxon>
    </lineage>
</organism>
<protein>
    <submittedName>
        <fullName evidence="4">Putative pentatricopeptide</fullName>
    </submittedName>
</protein>
<feature type="repeat" description="PPR" evidence="3">
    <location>
        <begin position="194"/>
        <end position="228"/>
    </location>
</feature>
<gene>
    <name evidence="4" type="ORF">MtrunA17_Chr1g0176081</name>
</gene>
<accession>A0A396JPI3</accession>
<dbReference type="Pfam" id="PF13041">
    <property type="entry name" value="PPR_2"/>
    <property type="match status" value="2"/>
</dbReference>
<dbReference type="AlphaFoldDB" id="A0A396JPI3"/>
<reference evidence="4" key="1">
    <citation type="journal article" date="2018" name="Nat. Plants">
        <title>Whole-genome landscape of Medicago truncatula symbiotic genes.</title>
        <authorList>
            <person name="Pecrix Y."/>
            <person name="Gamas P."/>
            <person name="Carrere S."/>
        </authorList>
    </citation>
    <scope>NUCLEOTIDE SEQUENCE</scope>
    <source>
        <tissue evidence="4">Leaves</tissue>
    </source>
</reference>
<comment type="similarity">
    <text evidence="1">Belongs to the PPR family. P subfamily.</text>
</comment>
<name>A0A396JPI3_MEDTR</name>